<evidence type="ECO:0000256" key="4">
    <source>
        <dbReference type="ARBA" id="ARBA00022692"/>
    </source>
</evidence>
<dbReference type="PROSITE" id="PS01186">
    <property type="entry name" value="EGF_2"/>
    <property type="match status" value="1"/>
</dbReference>
<dbReference type="FunFam" id="2.10.25.10:FF:000018">
    <property type="entry name" value="Delta-like 1"/>
    <property type="match status" value="1"/>
</dbReference>
<dbReference type="GO" id="GO:0007154">
    <property type="term" value="P:cell communication"/>
    <property type="evidence" value="ECO:0007669"/>
    <property type="project" value="InterPro"/>
</dbReference>
<protein>
    <recommendedName>
        <fullName evidence="12">EGF-like domain-containing protein</fullName>
    </recommendedName>
</protein>
<evidence type="ECO:0000256" key="11">
    <source>
        <dbReference type="SAM" id="SignalP"/>
    </source>
</evidence>
<dbReference type="Pfam" id="PF01414">
    <property type="entry name" value="DSL"/>
    <property type="match status" value="1"/>
</dbReference>
<dbReference type="PROSITE" id="PS50026">
    <property type="entry name" value="EGF_3"/>
    <property type="match status" value="1"/>
</dbReference>
<feature type="domain" description="EGF-like" evidence="12">
    <location>
        <begin position="75"/>
        <end position="108"/>
    </location>
</feature>
<evidence type="ECO:0000313" key="13">
    <source>
        <dbReference type="EMBL" id="KAI9564418.1"/>
    </source>
</evidence>
<feature type="disulfide bond" evidence="10">
    <location>
        <begin position="98"/>
        <end position="107"/>
    </location>
</feature>
<comment type="caution">
    <text evidence="13">The sequence shown here is derived from an EMBL/GenBank/DDBJ whole genome shotgun (WGS) entry which is preliminary data.</text>
</comment>
<feature type="signal peptide" evidence="11">
    <location>
        <begin position="1"/>
        <end position="25"/>
    </location>
</feature>
<evidence type="ECO:0000256" key="6">
    <source>
        <dbReference type="ARBA" id="ARBA00022989"/>
    </source>
</evidence>
<evidence type="ECO:0000259" key="12">
    <source>
        <dbReference type="PROSITE" id="PS50026"/>
    </source>
</evidence>
<feature type="chain" id="PRO_5042235930" description="EGF-like domain-containing protein" evidence="11">
    <location>
        <begin position="26"/>
        <end position="170"/>
    </location>
</feature>
<dbReference type="AlphaFoldDB" id="A0AAD5Q0F7"/>
<dbReference type="GO" id="GO:0016020">
    <property type="term" value="C:membrane"/>
    <property type="evidence" value="ECO:0007669"/>
    <property type="project" value="UniProtKB-SubCell"/>
</dbReference>
<dbReference type="InterPro" id="IPR001774">
    <property type="entry name" value="DSL"/>
</dbReference>
<name>A0AAD5Q0F7_9CRUS</name>
<evidence type="ECO:0000256" key="9">
    <source>
        <dbReference type="ARBA" id="ARBA00023180"/>
    </source>
</evidence>
<keyword evidence="2" id="KW-0217">Developmental protein</keyword>
<dbReference type="Proteomes" id="UP000820818">
    <property type="component" value="Linkage Group LG1"/>
</dbReference>
<evidence type="ECO:0000256" key="1">
    <source>
        <dbReference type="ARBA" id="ARBA00004479"/>
    </source>
</evidence>
<sequence>METYSLLRWTVFVLVFVKLPATAEGARLRKPMPISTSSWQRQACEAKEGKQAVHFTCTPDGQLQCFEGWIGDLCNVPICKKGCDPLNGHCKVPGECRCKLGFSGELCRDCALLPGCVHGTCNKSFECQCKPGWTGLFCSQGTDHSMKNQQVANRKLLDFLSSFRKSKPVQ</sequence>
<gene>
    <name evidence="13" type="ORF">GHT06_008157</name>
</gene>
<comment type="caution">
    <text evidence="10">Lacks conserved residue(s) required for the propagation of feature annotation.</text>
</comment>
<evidence type="ECO:0000256" key="10">
    <source>
        <dbReference type="PROSITE-ProRule" id="PRU00076"/>
    </source>
</evidence>
<keyword evidence="14" id="KW-1185">Reference proteome</keyword>
<keyword evidence="7" id="KW-0472">Membrane</keyword>
<keyword evidence="3 10" id="KW-0245">EGF-like domain</keyword>
<keyword evidence="11" id="KW-0732">Signal</keyword>
<dbReference type="SMART" id="SM00181">
    <property type="entry name" value="EGF"/>
    <property type="match status" value="2"/>
</dbReference>
<dbReference type="Gene3D" id="2.10.25.140">
    <property type="match status" value="1"/>
</dbReference>
<keyword evidence="5" id="KW-0677">Repeat</keyword>
<keyword evidence="4" id="KW-0812">Transmembrane</keyword>
<evidence type="ECO:0000313" key="14">
    <source>
        <dbReference type="Proteomes" id="UP000820818"/>
    </source>
</evidence>
<dbReference type="Pfam" id="PF21700">
    <property type="entry name" value="EGF_DL_JAG"/>
    <property type="match status" value="1"/>
</dbReference>
<dbReference type="PROSITE" id="PS00022">
    <property type="entry name" value="EGF_1"/>
    <property type="match status" value="2"/>
</dbReference>
<evidence type="ECO:0000256" key="3">
    <source>
        <dbReference type="ARBA" id="ARBA00022536"/>
    </source>
</evidence>
<evidence type="ECO:0000256" key="7">
    <source>
        <dbReference type="ARBA" id="ARBA00023136"/>
    </source>
</evidence>
<evidence type="ECO:0000256" key="5">
    <source>
        <dbReference type="ARBA" id="ARBA00022737"/>
    </source>
</evidence>
<keyword evidence="9" id="KW-0325">Glycoprotein</keyword>
<evidence type="ECO:0000256" key="2">
    <source>
        <dbReference type="ARBA" id="ARBA00022473"/>
    </source>
</evidence>
<proteinExistence type="predicted"/>
<keyword evidence="8 10" id="KW-1015">Disulfide bond</keyword>
<organism evidence="13 14">
    <name type="scientific">Daphnia sinensis</name>
    <dbReference type="NCBI Taxonomy" id="1820382"/>
    <lineage>
        <taxon>Eukaryota</taxon>
        <taxon>Metazoa</taxon>
        <taxon>Ecdysozoa</taxon>
        <taxon>Arthropoda</taxon>
        <taxon>Crustacea</taxon>
        <taxon>Branchiopoda</taxon>
        <taxon>Diplostraca</taxon>
        <taxon>Cladocera</taxon>
        <taxon>Anomopoda</taxon>
        <taxon>Daphniidae</taxon>
        <taxon>Daphnia</taxon>
        <taxon>Daphnia similis group</taxon>
    </lineage>
</organism>
<comment type="subcellular location">
    <subcellularLocation>
        <location evidence="1">Membrane</location>
        <topology evidence="1">Single-pass type I membrane protein</topology>
    </subcellularLocation>
</comment>
<keyword evidence="6" id="KW-1133">Transmembrane helix</keyword>
<accession>A0AAD5Q0F7</accession>
<dbReference type="InterPro" id="IPR000742">
    <property type="entry name" value="EGF"/>
</dbReference>
<dbReference type="EMBL" id="WJBH02000001">
    <property type="protein sequence ID" value="KAI9564418.1"/>
    <property type="molecule type" value="Genomic_DNA"/>
</dbReference>
<reference evidence="13 14" key="1">
    <citation type="submission" date="2022-05" db="EMBL/GenBank/DDBJ databases">
        <title>A multi-omics perspective on studying reproductive biology in Daphnia sinensis.</title>
        <authorList>
            <person name="Jia J."/>
        </authorList>
    </citation>
    <scope>NUCLEOTIDE SEQUENCE [LARGE SCALE GENOMIC DNA]</scope>
    <source>
        <strain evidence="13 14">WSL</strain>
    </source>
</reference>
<evidence type="ECO:0000256" key="8">
    <source>
        <dbReference type="ARBA" id="ARBA00023157"/>
    </source>
</evidence>
<dbReference type="Gene3D" id="2.10.25.10">
    <property type="entry name" value="Laminin"/>
    <property type="match status" value="1"/>
</dbReference>